<evidence type="ECO:0000313" key="2">
    <source>
        <dbReference type="Proteomes" id="UP000032076"/>
    </source>
</evidence>
<comment type="caution">
    <text evidence="1">The sequence shown here is derived from an EMBL/GenBank/DDBJ whole genome shotgun (WGS) entry which is preliminary data.</text>
</comment>
<dbReference type="AlphaFoldDB" id="A0ABD4A891"/>
<dbReference type="Proteomes" id="UP000032076">
    <property type="component" value="Unassembled WGS sequence"/>
</dbReference>
<proteinExistence type="predicted"/>
<reference evidence="1 2" key="1">
    <citation type="submission" date="2015-01" db="EMBL/GenBank/DDBJ databases">
        <title>Draft Genome Sequences of Four Bacillus thermoamylovorans Strains, Isolated From Food Products.</title>
        <authorList>
            <person name="Krawcyk A.O."/>
            <person name="Berendsen E.M."/>
            <person name="Eijlander R.T."/>
            <person name="de Jong A."/>
            <person name="Wells-Bennik M."/>
            <person name="Kuipers O.P."/>
        </authorList>
    </citation>
    <scope>NUCLEOTIDE SEQUENCE [LARGE SCALE GENOMIC DNA]</scope>
    <source>
        <strain evidence="1 2">B4167</strain>
    </source>
</reference>
<evidence type="ECO:0000313" key="1">
    <source>
        <dbReference type="EMBL" id="KIO72810.1"/>
    </source>
</evidence>
<dbReference type="RefSeq" id="WP_160289656.1">
    <property type="nucleotide sequence ID" value="NZ_CP023704.1"/>
</dbReference>
<name>A0ABD4A891_9BACI</name>
<sequence length="46" mass="5543">MSTWYNIDNAFSNELEISKRNKWFGVLDEIIKNLITLDRLRSRKDV</sequence>
<organism evidence="1 2">
    <name type="scientific">Caldibacillus thermoamylovorans</name>
    <dbReference type="NCBI Taxonomy" id="35841"/>
    <lineage>
        <taxon>Bacteria</taxon>
        <taxon>Bacillati</taxon>
        <taxon>Bacillota</taxon>
        <taxon>Bacilli</taxon>
        <taxon>Bacillales</taxon>
        <taxon>Bacillaceae</taxon>
        <taxon>Caldibacillus</taxon>
    </lineage>
</organism>
<gene>
    <name evidence="1" type="ORF">B4167_2752</name>
</gene>
<dbReference type="EMBL" id="JXLU01000081">
    <property type="protein sequence ID" value="KIO72810.1"/>
    <property type="molecule type" value="Genomic_DNA"/>
</dbReference>
<protein>
    <submittedName>
        <fullName evidence="1">Uncharacterized protein</fullName>
    </submittedName>
</protein>
<accession>A0ABD4A891</accession>